<dbReference type="NCBIfam" id="TIGR00229">
    <property type="entry name" value="sensory_box"/>
    <property type="match status" value="2"/>
</dbReference>
<evidence type="ECO:0000256" key="2">
    <source>
        <dbReference type="SAM" id="Coils"/>
    </source>
</evidence>
<dbReference type="PRINTS" id="PR00996">
    <property type="entry name" value="CHERMTFRASE"/>
</dbReference>
<dbReference type="Proteomes" id="UP000198771">
    <property type="component" value="Unassembled WGS sequence"/>
</dbReference>
<dbReference type="PANTHER" id="PTHR24422">
    <property type="entry name" value="CHEMOTAXIS PROTEIN METHYLTRANSFERASE"/>
    <property type="match status" value="1"/>
</dbReference>
<dbReference type="SUPFAM" id="SSF53335">
    <property type="entry name" value="S-adenosyl-L-methionine-dependent methyltransferases"/>
    <property type="match status" value="1"/>
</dbReference>
<feature type="domain" description="CheB-type methylesterase" evidence="5">
    <location>
        <begin position="27"/>
        <end position="214"/>
    </location>
</feature>
<accession>A0A1G6E8G9</accession>
<evidence type="ECO:0000259" key="6">
    <source>
        <dbReference type="PROSITE" id="PS50123"/>
    </source>
</evidence>
<dbReference type="GO" id="GO:0006935">
    <property type="term" value="P:chemotaxis"/>
    <property type="evidence" value="ECO:0007669"/>
    <property type="project" value="UniProtKB-UniRule"/>
</dbReference>
<dbReference type="AlphaFoldDB" id="A0A1G6E8G9"/>
<feature type="coiled-coil region" evidence="2">
    <location>
        <begin position="663"/>
        <end position="736"/>
    </location>
</feature>
<dbReference type="Pfam" id="PF13188">
    <property type="entry name" value="PAS_8"/>
    <property type="match status" value="1"/>
</dbReference>
<keyword evidence="1" id="KW-0378">Hydrolase</keyword>
<dbReference type="CDD" id="cd16434">
    <property type="entry name" value="CheB-CheR_fusion"/>
    <property type="match status" value="1"/>
</dbReference>
<dbReference type="SMART" id="SM00138">
    <property type="entry name" value="MeTrc"/>
    <property type="match status" value="1"/>
</dbReference>
<dbReference type="EMBL" id="FMXO01000016">
    <property type="protein sequence ID" value="SDB53678.1"/>
    <property type="molecule type" value="Genomic_DNA"/>
</dbReference>
<dbReference type="PROSITE" id="PS50122">
    <property type="entry name" value="CHEB"/>
    <property type="match status" value="1"/>
</dbReference>
<dbReference type="PROSITE" id="PS50112">
    <property type="entry name" value="PAS"/>
    <property type="match status" value="2"/>
</dbReference>
<evidence type="ECO:0000256" key="1">
    <source>
        <dbReference type="PROSITE-ProRule" id="PRU00050"/>
    </source>
</evidence>
<feature type="active site" evidence="1">
    <location>
        <position position="63"/>
    </location>
</feature>
<dbReference type="InterPro" id="IPR000673">
    <property type="entry name" value="Sig_transdc_resp-reg_Me-estase"/>
</dbReference>
<dbReference type="InterPro" id="IPR035965">
    <property type="entry name" value="PAS-like_dom_sf"/>
</dbReference>
<dbReference type="CDD" id="cd00130">
    <property type="entry name" value="PAS"/>
    <property type="match status" value="2"/>
</dbReference>
<dbReference type="PANTHER" id="PTHR24422:SF27">
    <property type="entry name" value="PROTEIN-GLUTAMATE O-METHYLTRANSFERASE"/>
    <property type="match status" value="1"/>
</dbReference>
<dbReference type="Pfam" id="PF03705">
    <property type="entry name" value="CheR_N"/>
    <property type="match status" value="1"/>
</dbReference>
<dbReference type="InterPro" id="IPR013656">
    <property type="entry name" value="PAS_4"/>
</dbReference>
<gene>
    <name evidence="7" type="ORF">SAMN05660653_02666</name>
</gene>
<dbReference type="Pfam" id="PF13426">
    <property type="entry name" value="PAS_9"/>
    <property type="match status" value="1"/>
</dbReference>
<dbReference type="InterPro" id="IPR022641">
    <property type="entry name" value="CheR_N"/>
</dbReference>
<proteinExistence type="predicted"/>
<dbReference type="SUPFAM" id="SSF52738">
    <property type="entry name" value="Methylesterase CheB, C-terminal domain"/>
    <property type="match status" value="1"/>
</dbReference>
<evidence type="ECO:0000256" key="3">
    <source>
        <dbReference type="SAM" id="MobiDB-lite"/>
    </source>
</evidence>
<name>A0A1G6E8G9_9BACT</name>
<feature type="compositionally biased region" description="Polar residues" evidence="3">
    <location>
        <begin position="1"/>
        <end position="10"/>
    </location>
</feature>
<dbReference type="GO" id="GO:0000156">
    <property type="term" value="F:phosphorelay response regulator activity"/>
    <property type="evidence" value="ECO:0007669"/>
    <property type="project" value="InterPro"/>
</dbReference>
<organism evidence="7 8">
    <name type="scientific">Desulfonatronum thiosulfatophilum</name>
    <dbReference type="NCBI Taxonomy" id="617002"/>
    <lineage>
        <taxon>Bacteria</taxon>
        <taxon>Pseudomonadati</taxon>
        <taxon>Thermodesulfobacteriota</taxon>
        <taxon>Desulfovibrionia</taxon>
        <taxon>Desulfovibrionales</taxon>
        <taxon>Desulfonatronaceae</taxon>
        <taxon>Desulfonatronum</taxon>
    </lineage>
</organism>
<dbReference type="STRING" id="617002.SAMN05660653_02666"/>
<dbReference type="InterPro" id="IPR000014">
    <property type="entry name" value="PAS"/>
</dbReference>
<dbReference type="GO" id="GO:0008757">
    <property type="term" value="F:S-adenosylmethionine-dependent methyltransferase activity"/>
    <property type="evidence" value="ECO:0007669"/>
    <property type="project" value="InterPro"/>
</dbReference>
<dbReference type="PROSITE" id="PS50123">
    <property type="entry name" value="CHER"/>
    <property type="match status" value="1"/>
</dbReference>
<evidence type="ECO:0000313" key="7">
    <source>
        <dbReference type="EMBL" id="SDB53678.1"/>
    </source>
</evidence>
<dbReference type="InterPro" id="IPR029063">
    <property type="entry name" value="SAM-dependent_MTases_sf"/>
</dbReference>
<dbReference type="Gene3D" id="3.30.450.20">
    <property type="entry name" value="PAS domain"/>
    <property type="match status" value="4"/>
</dbReference>
<sequence length="1250" mass="141803">MPKSTSSSMFKQDVPFNDATSSTHSRPSLYVAVGASAGGLEAIESFFSGMASDSGLAFVVIQHLSPDYKSLMVEILSKKTEMKVNRAEDGMLVLPNNIYLIPPKKNLTIFHGKLLLNDQEHVRGIINLPIDIFLRSLAEDQGEKAVAVILSGSGSDGMRGVRVIKEFGGMVMVQSEDSAKFDSMPRAAVSTGLVDFVLPPDEMPKRLLSYAKHPFVIKAERSETVISDEDALTRIFAILREKFKVDFTYYKPSTVTRRIERRMSINRIDEIREYVAYMQNYPAEAATLFREFLIGVTRFFRDREVFDYVRRECLPDVLDRAANRESRFWIAGCSTGEEAYSMAILAKEYMLESGINRDLKIFATDIDRNAVQFAANGVYPESIAADIPEELMAKYFYKKKDSYQISRNIREMVVFAQHNLIKDPPFTNIDLISCRNLLIYLQPVLQRKVFEFFNFSLNLRGILVLGTSETIGDMGDYFENLDHKCKVYRTKGRIKHGKDSSELPQVPNLNYRESGRPFTGARRDPRSGEDRVLERFIDALSEDFIHLAVIVNEQMEVLHIIGNTEGYFKLPSGKLSTDISKMAAKDLAIPLSTGIQKVFRKQESLRFSNIRLRHQDGFKMVDLRIKPLPQKKGQEPLVAVFLNEVRKPATSDSTQSVQTYDLSHEAEQRINDLEQELQFNRENLQATVEELETANEELQATNEELLASNEELQSTNEELQSTNEELYSVNSEYQSKIMELSELHNDVDNLLSASQIGQLLLDENMEIRRFSPKITEIFKLLDGDVGRPLTHISHNLENVDPIRIIEEVHRHGNLEELEVRAGNGQWHLMRVIPYAVGPKVFSGTLVSFVDITKIKEAEDALRASETKHRQLFETMSQGVVYHSADGAIISTNPAAEQILGLSLEQMLGKTSMDPRWKMIHEDGAEVPGTDHPAMIALRTGQKLGPVIRGVFHPGKNTHIWLAITAIPLFQPGETTPFQVYATFEDITEKRKAEQDYQTLFKKMLNGFAVHEIICDSLGNPIDYRFLAVNPAFEKMTGFKSDQIVGKSVLDVLPDTEKHWIESYAHVAITGEPITFENFTRELDKHFLVSAFRPAPNQFACIFADITDRKLAEERAQAAHQRLMTVLDSINALIYVADMQTHEILFINKYGRGDFGDVVGMNCWNVLQEDQSGPCDFCNNEKLLDADGHPTGIHVWEYHNMKTGKWYSCFDRAIEWVDGRMVRLQSAFEITERKRLEGEQTKLIEGEGHVG</sequence>
<dbReference type="Pfam" id="PF13596">
    <property type="entry name" value="PAS_10"/>
    <property type="match status" value="1"/>
</dbReference>
<dbReference type="SUPFAM" id="SSF55785">
    <property type="entry name" value="PYP-like sensor domain (PAS domain)"/>
    <property type="match status" value="4"/>
</dbReference>
<protein>
    <submittedName>
        <fullName evidence="7">Two-component system, chemotaxis family, CheB/CheR fusion protein</fullName>
    </submittedName>
</protein>
<dbReference type="InterPro" id="IPR022642">
    <property type="entry name" value="CheR_C"/>
</dbReference>
<dbReference type="InterPro" id="IPR000780">
    <property type="entry name" value="CheR_MeTrfase"/>
</dbReference>
<keyword evidence="1" id="KW-0145">Chemotaxis</keyword>
<dbReference type="Gene3D" id="3.40.50.180">
    <property type="entry name" value="Methylesterase CheB, C-terminal domain"/>
    <property type="match status" value="1"/>
</dbReference>
<feature type="active site" evidence="1">
    <location>
        <position position="36"/>
    </location>
</feature>
<keyword evidence="8" id="KW-1185">Reference proteome</keyword>
<feature type="domain" description="PAS" evidence="4">
    <location>
        <begin position="996"/>
        <end position="1071"/>
    </location>
</feature>
<dbReference type="SMART" id="SM00091">
    <property type="entry name" value="PAS"/>
    <property type="match status" value="4"/>
</dbReference>
<feature type="region of interest" description="Disordered" evidence="3">
    <location>
        <begin position="1"/>
        <end position="24"/>
    </location>
</feature>
<reference evidence="7 8" key="1">
    <citation type="submission" date="2016-10" db="EMBL/GenBank/DDBJ databases">
        <authorList>
            <person name="de Groot N.N."/>
        </authorList>
    </citation>
    <scope>NUCLEOTIDE SEQUENCE [LARGE SCALE GENOMIC DNA]</scope>
    <source>
        <strain evidence="7 8">ASO4-2</strain>
    </source>
</reference>
<dbReference type="Pfam" id="PF01339">
    <property type="entry name" value="CheB_methylest"/>
    <property type="match status" value="1"/>
</dbReference>
<feature type="domain" description="PAS" evidence="4">
    <location>
        <begin position="864"/>
        <end position="922"/>
    </location>
</feature>
<feature type="domain" description="CheR-type methyltransferase" evidence="6">
    <location>
        <begin position="220"/>
        <end position="491"/>
    </location>
</feature>
<dbReference type="Gene3D" id="3.40.50.150">
    <property type="entry name" value="Vaccinia Virus protein VP39"/>
    <property type="match status" value="1"/>
</dbReference>
<evidence type="ECO:0000259" key="5">
    <source>
        <dbReference type="PROSITE" id="PS50122"/>
    </source>
</evidence>
<dbReference type="Pfam" id="PF08448">
    <property type="entry name" value="PAS_4"/>
    <property type="match status" value="1"/>
</dbReference>
<keyword evidence="2" id="KW-0175">Coiled coil</keyword>
<dbReference type="GO" id="GO:0005737">
    <property type="term" value="C:cytoplasm"/>
    <property type="evidence" value="ECO:0007669"/>
    <property type="project" value="InterPro"/>
</dbReference>
<dbReference type="SUPFAM" id="SSF47757">
    <property type="entry name" value="Chemotaxis receptor methyltransferase CheR, N-terminal domain"/>
    <property type="match status" value="1"/>
</dbReference>
<dbReference type="Pfam" id="PF01739">
    <property type="entry name" value="CheR"/>
    <property type="match status" value="1"/>
</dbReference>
<dbReference type="GO" id="GO:0008984">
    <property type="term" value="F:protein-glutamate methylesterase activity"/>
    <property type="evidence" value="ECO:0007669"/>
    <property type="project" value="InterPro"/>
</dbReference>
<dbReference type="InterPro" id="IPR035909">
    <property type="entry name" value="CheB_C"/>
</dbReference>
<feature type="active site" evidence="1">
    <location>
        <position position="156"/>
    </location>
</feature>
<dbReference type="InterPro" id="IPR050903">
    <property type="entry name" value="Bact_Chemotaxis_MeTrfase"/>
</dbReference>
<evidence type="ECO:0000259" key="4">
    <source>
        <dbReference type="PROSITE" id="PS50112"/>
    </source>
</evidence>
<evidence type="ECO:0000313" key="8">
    <source>
        <dbReference type="Proteomes" id="UP000198771"/>
    </source>
</evidence>